<evidence type="ECO:0000313" key="2">
    <source>
        <dbReference type="Proteomes" id="UP000281553"/>
    </source>
</evidence>
<dbReference type="Proteomes" id="UP000281553">
    <property type="component" value="Unassembled WGS sequence"/>
</dbReference>
<proteinExistence type="predicted"/>
<sequence length="205" mass="23084">MAEGRARAREEAEREQSLREARLEAIRMKVRPVVPDDPTRLLAYTAKIETKEANLLTWLKMGRVVLLCDVEACASLSGFVCSSFYRFGVYEVELMPCLRSAVYGPRGSRPLLHTICLCQLGYKAPTMQKIFVDIKNQLKPVKRLHPLIVFHVIVTLVVDFNSAAAKILVGFSSKANLNRFSPIRFIRHSISQNLDLPPAFQAPLS</sequence>
<dbReference type="AlphaFoldDB" id="A0A3P7N269"/>
<dbReference type="EMBL" id="UYRU01078528">
    <property type="protein sequence ID" value="VDN29248.1"/>
    <property type="molecule type" value="Genomic_DNA"/>
</dbReference>
<evidence type="ECO:0000313" key="1">
    <source>
        <dbReference type="EMBL" id="VDN29248.1"/>
    </source>
</evidence>
<accession>A0A3P7N269</accession>
<protein>
    <submittedName>
        <fullName evidence="1">Uncharacterized protein</fullName>
    </submittedName>
</protein>
<name>A0A3P7N269_DIBLA</name>
<gene>
    <name evidence="1" type="ORF">DILT_LOCUS15333</name>
</gene>
<organism evidence="1 2">
    <name type="scientific">Dibothriocephalus latus</name>
    <name type="common">Fish tapeworm</name>
    <name type="synonym">Diphyllobothrium latum</name>
    <dbReference type="NCBI Taxonomy" id="60516"/>
    <lineage>
        <taxon>Eukaryota</taxon>
        <taxon>Metazoa</taxon>
        <taxon>Spiralia</taxon>
        <taxon>Lophotrochozoa</taxon>
        <taxon>Platyhelminthes</taxon>
        <taxon>Cestoda</taxon>
        <taxon>Eucestoda</taxon>
        <taxon>Diphyllobothriidea</taxon>
        <taxon>Diphyllobothriidae</taxon>
        <taxon>Dibothriocephalus</taxon>
    </lineage>
</organism>
<reference evidence="1 2" key="1">
    <citation type="submission" date="2018-11" db="EMBL/GenBank/DDBJ databases">
        <authorList>
            <consortium name="Pathogen Informatics"/>
        </authorList>
    </citation>
    <scope>NUCLEOTIDE SEQUENCE [LARGE SCALE GENOMIC DNA]</scope>
</reference>
<keyword evidence="2" id="KW-1185">Reference proteome</keyword>